<evidence type="ECO:0000313" key="1">
    <source>
        <dbReference type="EMBL" id="KAF5198660.1"/>
    </source>
</evidence>
<accession>A0A7J6WPY8</accession>
<dbReference type="EMBL" id="JABWDY010012999">
    <property type="protein sequence ID" value="KAF5198660.1"/>
    <property type="molecule type" value="Genomic_DNA"/>
</dbReference>
<gene>
    <name evidence="1" type="ORF">FRX31_011753</name>
</gene>
<name>A0A7J6WPY8_THATH</name>
<protein>
    <submittedName>
        <fullName evidence="1">Uncharacterized protein</fullName>
    </submittedName>
</protein>
<dbReference type="AlphaFoldDB" id="A0A7J6WPY8"/>
<proteinExistence type="predicted"/>
<organism evidence="1 2">
    <name type="scientific">Thalictrum thalictroides</name>
    <name type="common">Rue-anemone</name>
    <name type="synonym">Anemone thalictroides</name>
    <dbReference type="NCBI Taxonomy" id="46969"/>
    <lineage>
        <taxon>Eukaryota</taxon>
        <taxon>Viridiplantae</taxon>
        <taxon>Streptophyta</taxon>
        <taxon>Embryophyta</taxon>
        <taxon>Tracheophyta</taxon>
        <taxon>Spermatophyta</taxon>
        <taxon>Magnoliopsida</taxon>
        <taxon>Ranunculales</taxon>
        <taxon>Ranunculaceae</taxon>
        <taxon>Thalictroideae</taxon>
        <taxon>Thalictrum</taxon>
    </lineage>
</organism>
<dbReference type="Proteomes" id="UP000554482">
    <property type="component" value="Unassembled WGS sequence"/>
</dbReference>
<evidence type="ECO:0000313" key="2">
    <source>
        <dbReference type="Proteomes" id="UP000554482"/>
    </source>
</evidence>
<sequence>MENDNSKDDEPYYKVTYIQKPPLSESAKARLKDIMLDPGVNESATKFSHGILLAAVDETIDQLKVPAAVLVGSIVLAATCSKLRKKFKD</sequence>
<comment type="caution">
    <text evidence="1">The sequence shown here is derived from an EMBL/GenBank/DDBJ whole genome shotgun (WGS) entry which is preliminary data.</text>
</comment>
<reference evidence="1 2" key="1">
    <citation type="submission" date="2020-06" db="EMBL/GenBank/DDBJ databases">
        <title>Transcriptomic and genomic resources for Thalictrum thalictroides and T. hernandezii: Facilitating candidate gene discovery in an emerging model plant lineage.</title>
        <authorList>
            <person name="Arias T."/>
            <person name="Riano-Pachon D.M."/>
            <person name="Di Stilio V.S."/>
        </authorList>
    </citation>
    <scope>NUCLEOTIDE SEQUENCE [LARGE SCALE GENOMIC DNA]</scope>
    <source>
        <strain evidence="2">cv. WT478/WT964</strain>
        <tissue evidence="1">Leaves</tissue>
    </source>
</reference>
<keyword evidence="2" id="KW-1185">Reference proteome</keyword>